<evidence type="ECO:0000259" key="1">
    <source>
        <dbReference type="Pfam" id="PF14280"/>
    </source>
</evidence>
<protein>
    <submittedName>
        <fullName evidence="2">DUF4365 domain-containing protein</fullName>
    </submittedName>
</protein>
<evidence type="ECO:0000313" key="2">
    <source>
        <dbReference type="EMBL" id="MDR8524585.1"/>
    </source>
</evidence>
<dbReference type="Proteomes" id="UP001271263">
    <property type="component" value="Unassembled WGS sequence"/>
</dbReference>
<evidence type="ECO:0000313" key="3">
    <source>
        <dbReference type="EMBL" id="MDW4822667.1"/>
    </source>
</evidence>
<name>A0AAW8NQH1_9GAMM</name>
<reference evidence="2" key="2">
    <citation type="submission" date="2022-11" db="EMBL/GenBank/DDBJ databases">
        <title>Prophages regulate Shewanella fidelis motility and biofilm formation: implications for gut colonization dynamics in Ciona robusta.</title>
        <authorList>
            <person name="Natarajan O."/>
            <person name="Gibboney S.L."/>
            <person name="Young M.N."/>
            <person name="Lim S.J."/>
            <person name="Pluta N."/>
            <person name="Atkinson C.G.F."/>
            <person name="Leigh B.A."/>
            <person name="Liberti A."/>
            <person name="Kees E."/>
            <person name="Breitbart M."/>
            <person name="Gralnick J."/>
            <person name="Dishaw L.J."/>
        </authorList>
    </citation>
    <scope>NUCLEOTIDE SEQUENCE</scope>
    <source>
        <strain evidence="2">3313</strain>
    </source>
</reference>
<dbReference type="AlphaFoldDB" id="A0AAW8NQH1"/>
<dbReference type="EMBL" id="JAPMLD010000001">
    <property type="protein sequence ID" value="MDW4822667.1"/>
    <property type="molecule type" value="Genomic_DNA"/>
</dbReference>
<sequence>MNFPQRTDAHRLEEISKRFFSSSLPIEWTSESPEYDYGVDLKVDIFDGNDATSKELLVQLKASQLAHGRDYEIIDLSVSAYNHLWEKLQVVMLVKYIAEENKAYWLLLSEVPEPPQNQETFRIRIPRSNDLSNIDWNQIKDYVNDVHYDKLRARRRHRFQRQ</sequence>
<dbReference type="InterPro" id="IPR025375">
    <property type="entry name" value="DUF4365"/>
</dbReference>
<dbReference type="RefSeq" id="WP_310655125.1">
    <property type="nucleotide sequence ID" value="NZ_JAPMLA010000010.1"/>
</dbReference>
<feature type="domain" description="DUF4365" evidence="1">
    <location>
        <begin position="18"/>
        <end position="141"/>
    </location>
</feature>
<reference evidence="3 5" key="1">
    <citation type="journal article" date="2022" name="bioRxiv">
        <title>Prophages regulate Shewanella fidelis 3313 motility and biofilm formation: implications for gut colonization dynamics in Ciona robusta.</title>
        <authorList>
            <person name="Natarajan O."/>
            <person name="Gibboney S.L."/>
            <person name="Young M.N."/>
            <person name="Lim S.J."/>
            <person name="Pluta N."/>
            <person name="Atkinson C.G."/>
            <person name="Leigh B.A."/>
            <person name="Liberti A."/>
            <person name="Kees E.D."/>
            <person name="Breitbart M."/>
            <person name="Gralnick J.A."/>
            <person name="Dishaw L.J."/>
        </authorList>
    </citation>
    <scope>NUCLEOTIDE SEQUENCE [LARGE SCALE GENOMIC DNA]</scope>
    <source>
        <strain evidence="3 5">JG4066</strain>
    </source>
</reference>
<comment type="caution">
    <text evidence="2">The sequence shown here is derived from an EMBL/GenBank/DDBJ whole genome shotgun (WGS) entry which is preliminary data.</text>
</comment>
<proteinExistence type="predicted"/>
<evidence type="ECO:0000313" key="5">
    <source>
        <dbReference type="Proteomes" id="UP001271263"/>
    </source>
</evidence>
<accession>A0AAW8NQH1</accession>
<keyword evidence="5" id="KW-1185">Reference proteome</keyword>
<dbReference type="Proteomes" id="UP001259340">
    <property type="component" value="Unassembled WGS sequence"/>
</dbReference>
<dbReference type="EMBL" id="JAPMLE010000001">
    <property type="protein sequence ID" value="MDR8524585.1"/>
    <property type="molecule type" value="Genomic_DNA"/>
</dbReference>
<dbReference type="Pfam" id="PF14280">
    <property type="entry name" value="DUF4365"/>
    <property type="match status" value="1"/>
</dbReference>
<organism evidence="2 4">
    <name type="scientific">Shewanella fidelis</name>
    <dbReference type="NCBI Taxonomy" id="173509"/>
    <lineage>
        <taxon>Bacteria</taxon>
        <taxon>Pseudomonadati</taxon>
        <taxon>Pseudomonadota</taxon>
        <taxon>Gammaproteobacteria</taxon>
        <taxon>Alteromonadales</taxon>
        <taxon>Shewanellaceae</taxon>
        <taxon>Shewanella</taxon>
    </lineage>
</organism>
<gene>
    <name evidence="2" type="ORF">OS133_13205</name>
    <name evidence="3" type="ORF">OS134_01065</name>
</gene>
<evidence type="ECO:0000313" key="4">
    <source>
        <dbReference type="Proteomes" id="UP001259340"/>
    </source>
</evidence>